<protein>
    <recommendedName>
        <fullName evidence="7">XK-related protein</fullName>
    </recommendedName>
</protein>
<comment type="similarity">
    <text evidence="2 7">Belongs to the XK family.</text>
</comment>
<dbReference type="Pfam" id="PF09815">
    <property type="entry name" value="XK-related"/>
    <property type="match status" value="1"/>
</dbReference>
<feature type="transmembrane region" description="Helical" evidence="7">
    <location>
        <begin position="102"/>
        <end position="125"/>
    </location>
</feature>
<keyword evidence="3" id="KW-1003">Cell membrane</keyword>
<dbReference type="InterPro" id="IPR018629">
    <property type="entry name" value="XK-rel"/>
</dbReference>
<comment type="caution">
    <text evidence="8">The sequence shown here is derived from an EMBL/GenBank/DDBJ whole genome shotgun (WGS) entry which is preliminary data.</text>
</comment>
<gene>
    <name evidence="8" type="ORF">PoB_002961800</name>
</gene>
<feature type="transmembrane region" description="Helical" evidence="7">
    <location>
        <begin position="201"/>
        <end position="219"/>
    </location>
</feature>
<evidence type="ECO:0000256" key="7">
    <source>
        <dbReference type="RuleBase" id="RU910716"/>
    </source>
</evidence>
<feature type="transmembrane region" description="Helical" evidence="7">
    <location>
        <begin position="226"/>
        <end position="248"/>
    </location>
</feature>
<evidence type="ECO:0000313" key="9">
    <source>
        <dbReference type="Proteomes" id="UP000735302"/>
    </source>
</evidence>
<feature type="transmembrane region" description="Helical" evidence="7">
    <location>
        <begin position="59"/>
        <end position="81"/>
    </location>
</feature>
<dbReference type="Proteomes" id="UP000735302">
    <property type="component" value="Unassembled WGS sequence"/>
</dbReference>
<proteinExistence type="inferred from homology"/>
<evidence type="ECO:0000256" key="6">
    <source>
        <dbReference type="ARBA" id="ARBA00023136"/>
    </source>
</evidence>
<keyword evidence="6 7" id="KW-0472">Membrane</keyword>
<evidence type="ECO:0000256" key="3">
    <source>
        <dbReference type="ARBA" id="ARBA00022475"/>
    </source>
</evidence>
<keyword evidence="4 7" id="KW-0812">Transmembrane</keyword>
<keyword evidence="5 7" id="KW-1133">Transmembrane helix</keyword>
<feature type="transmembrane region" description="Helical" evidence="7">
    <location>
        <begin position="131"/>
        <end position="151"/>
    </location>
</feature>
<feature type="transmembrane region" description="Helical" evidence="7">
    <location>
        <begin position="163"/>
        <end position="181"/>
    </location>
</feature>
<accession>A0AAV4A7A4</accession>
<reference evidence="8 9" key="1">
    <citation type="journal article" date="2021" name="Elife">
        <title>Chloroplast acquisition without the gene transfer in kleptoplastic sea slugs, Plakobranchus ocellatus.</title>
        <authorList>
            <person name="Maeda T."/>
            <person name="Takahashi S."/>
            <person name="Yoshida T."/>
            <person name="Shimamura S."/>
            <person name="Takaki Y."/>
            <person name="Nagai Y."/>
            <person name="Toyoda A."/>
            <person name="Suzuki Y."/>
            <person name="Arimoto A."/>
            <person name="Ishii H."/>
            <person name="Satoh N."/>
            <person name="Nishiyama T."/>
            <person name="Hasebe M."/>
            <person name="Maruyama T."/>
            <person name="Minagawa J."/>
            <person name="Obokata J."/>
            <person name="Shigenobu S."/>
        </authorList>
    </citation>
    <scope>NUCLEOTIDE SEQUENCE [LARGE SCALE GENOMIC DNA]</scope>
</reference>
<dbReference type="AlphaFoldDB" id="A0AAV4A7A4"/>
<name>A0AAV4A7A4_9GAST</name>
<evidence type="ECO:0000256" key="1">
    <source>
        <dbReference type="ARBA" id="ARBA00004651"/>
    </source>
</evidence>
<evidence type="ECO:0000313" key="8">
    <source>
        <dbReference type="EMBL" id="GFO03113.1"/>
    </source>
</evidence>
<evidence type="ECO:0000256" key="2">
    <source>
        <dbReference type="ARBA" id="ARBA00008789"/>
    </source>
</evidence>
<comment type="subcellular location">
    <subcellularLocation>
        <location evidence="1">Cell membrane</location>
        <topology evidence="1">Multi-pass membrane protein</topology>
    </subcellularLocation>
    <subcellularLocation>
        <location evidence="7">Membrane</location>
        <topology evidence="7">Multi-pass membrane protein</topology>
    </subcellularLocation>
</comment>
<dbReference type="EMBL" id="BLXT01003724">
    <property type="protein sequence ID" value="GFO03113.1"/>
    <property type="molecule type" value="Genomic_DNA"/>
</dbReference>
<organism evidence="8 9">
    <name type="scientific">Plakobranchus ocellatus</name>
    <dbReference type="NCBI Taxonomy" id="259542"/>
    <lineage>
        <taxon>Eukaryota</taxon>
        <taxon>Metazoa</taxon>
        <taxon>Spiralia</taxon>
        <taxon>Lophotrochozoa</taxon>
        <taxon>Mollusca</taxon>
        <taxon>Gastropoda</taxon>
        <taxon>Heterobranchia</taxon>
        <taxon>Euthyneura</taxon>
        <taxon>Panpulmonata</taxon>
        <taxon>Sacoglossa</taxon>
        <taxon>Placobranchoidea</taxon>
        <taxon>Plakobranchidae</taxon>
        <taxon>Plakobranchus</taxon>
    </lineage>
</organism>
<keyword evidence="9" id="KW-1185">Reference proteome</keyword>
<dbReference type="GO" id="GO:0005886">
    <property type="term" value="C:plasma membrane"/>
    <property type="evidence" value="ECO:0007669"/>
    <property type="project" value="UniProtKB-SubCell"/>
</dbReference>
<dbReference type="PANTHER" id="PTHR16024:SF6">
    <property type="entry name" value="XK-RELATED PROTEIN"/>
    <property type="match status" value="1"/>
</dbReference>
<dbReference type="InterPro" id="IPR050895">
    <property type="entry name" value="XK-related_scramblase"/>
</dbReference>
<evidence type="ECO:0000256" key="5">
    <source>
        <dbReference type="ARBA" id="ARBA00022989"/>
    </source>
</evidence>
<sequence>MHALCAGLAWRVFKIALTFSEMDMNHLTLLRLVHVALQSTPYVVIYTQVYIVEFNVNPIQVVSLVVSILSSALVITSFNVGKLTSSISNKKTGIFCFDYHECVSTILMAIGTSFVLAARLVTIALMASQQGLWVCLPLVFHFSIMISIFGYKSFRYFTKSQNISLISLFFQIVYCVSMSWYNVLDWVQDSIHCFMCVNIGFYSLMLVENVVFLSFWLIGSDLDGTIKLITFVGVLCTFIVGLIVKFVGCSSLSEKLNRIESLHPGPCTTLSAAQIHEVGSSSRNETSSYEDNDLVSIIQAVVKARSQDKILQIARTPVAGNKDAWNFQQNGFFDAIYAYEDDLLDVSRNQFAPSRNETRGIPQRLSSDKDLKQVQVLRANQIPMDGVDYNKDFTDFCEENSFVAPYFKADKMNIFPGKNDRHPDDLSHNIYDIKVRTRGISEIVLDPQNIQNYESETGLERTLLNSAATLPTPVHRQQSLQCRSHMYRHSFINVAYQHRQPDQSLSSSSSTLTYETNFTDFTQSLSCTTKTSGDAWKIRRENCEISDSTSMNTSNKIDLYDSTWKSEYEKDDFYSKRTQVSPEHSSLSSIHLPSSLAATSWSQDFEPFITSGQSGGNEARTCNRSPCRSQCYKCPL</sequence>
<dbReference type="PANTHER" id="PTHR16024">
    <property type="entry name" value="XK-RELATED PROTEIN"/>
    <property type="match status" value="1"/>
</dbReference>
<evidence type="ECO:0000256" key="4">
    <source>
        <dbReference type="ARBA" id="ARBA00022692"/>
    </source>
</evidence>